<evidence type="ECO:0000256" key="1">
    <source>
        <dbReference type="SAM" id="MobiDB-lite"/>
    </source>
</evidence>
<dbReference type="STRING" id="1095629.A0A0C9X0W0"/>
<keyword evidence="3" id="KW-1185">Reference proteome</keyword>
<dbReference type="Proteomes" id="UP000054477">
    <property type="component" value="Unassembled WGS sequence"/>
</dbReference>
<dbReference type="AlphaFoldDB" id="A0A0C9X0W0"/>
<name>A0A0C9X0W0_9AGAR</name>
<organism evidence="2 3">
    <name type="scientific">Laccaria amethystina LaAM-08-1</name>
    <dbReference type="NCBI Taxonomy" id="1095629"/>
    <lineage>
        <taxon>Eukaryota</taxon>
        <taxon>Fungi</taxon>
        <taxon>Dikarya</taxon>
        <taxon>Basidiomycota</taxon>
        <taxon>Agaricomycotina</taxon>
        <taxon>Agaricomycetes</taxon>
        <taxon>Agaricomycetidae</taxon>
        <taxon>Agaricales</taxon>
        <taxon>Agaricineae</taxon>
        <taxon>Hydnangiaceae</taxon>
        <taxon>Laccaria</taxon>
    </lineage>
</organism>
<proteinExistence type="predicted"/>
<evidence type="ECO:0000313" key="2">
    <source>
        <dbReference type="EMBL" id="KIJ98765.1"/>
    </source>
</evidence>
<accession>A0A0C9X0W0</accession>
<evidence type="ECO:0000313" key="3">
    <source>
        <dbReference type="Proteomes" id="UP000054477"/>
    </source>
</evidence>
<feature type="region of interest" description="Disordered" evidence="1">
    <location>
        <begin position="1"/>
        <end position="39"/>
    </location>
</feature>
<dbReference type="HOGENOM" id="CLU_035918_3_1_1"/>
<dbReference type="OrthoDB" id="3160134at2759"/>
<reference evidence="2 3" key="1">
    <citation type="submission" date="2014-04" db="EMBL/GenBank/DDBJ databases">
        <authorList>
            <consortium name="DOE Joint Genome Institute"/>
            <person name="Kuo A."/>
            <person name="Kohler A."/>
            <person name="Nagy L.G."/>
            <person name="Floudas D."/>
            <person name="Copeland A."/>
            <person name="Barry K.W."/>
            <person name="Cichocki N."/>
            <person name="Veneault-Fourrey C."/>
            <person name="LaButti K."/>
            <person name="Lindquist E.A."/>
            <person name="Lipzen A."/>
            <person name="Lundell T."/>
            <person name="Morin E."/>
            <person name="Murat C."/>
            <person name="Sun H."/>
            <person name="Tunlid A."/>
            <person name="Henrissat B."/>
            <person name="Grigoriev I.V."/>
            <person name="Hibbett D.S."/>
            <person name="Martin F."/>
            <person name="Nordberg H.P."/>
            <person name="Cantor M.N."/>
            <person name="Hua S.X."/>
        </authorList>
    </citation>
    <scope>NUCLEOTIDE SEQUENCE [LARGE SCALE GENOMIC DNA]</scope>
    <source>
        <strain evidence="2 3">LaAM-08-1</strain>
    </source>
</reference>
<protein>
    <submittedName>
        <fullName evidence="2">Uncharacterized protein</fullName>
    </submittedName>
</protein>
<dbReference type="EMBL" id="KN838662">
    <property type="protein sequence ID" value="KIJ98765.1"/>
    <property type="molecule type" value="Genomic_DNA"/>
</dbReference>
<gene>
    <name evidence="2" type="ORF">K443DRAFT_680521</name>
</gene>
<dbReference type="Pfam" id="PF20414">
    <property type="entry name" value="DUF6698"/>
    <property type="match status" value="1"/>
</dbReference>
<reference evidence="3" key="2">
    <citation type="submission" date="2015-01" db="EMBL/GenBank/DDBJ databases">
        <title>Evolutionary Origins and Diversification of the Mycorrhizal Mutualists.</title>
        <authorList>
            <consortium name="DOE Joint Genome Institute"/>
            <consortium name="Mycorrhizal Genomics Consortium"/>
            <person name="Kohler A."/>
            <person name="Kuo A."/>
            <person name="Nagy L.G."/>
            <person name="Floudas D."/>
            <person name="Copeland A."/>
            <person name="Barry K.W."/>
            <person name="Cichocki N."/>
            <person name="Veneault-Fourrey C."/>
            <person name="LaButti K."/>
            <person name="Lindquist E.A."/>
            <person name="Lipzen A."/>
            <person name="Lundell T."/>
            <person name="Morin E."/>
            <person name="Murat C."/>
            <person name="Riley R."/>
            <person name="Ohm R."/>
            <person name="Sun H."/>
            <person name="Tunlid A."/>
            <person name="Henrissat B."/>
            <person name="Grigoriev I.V."/>
            <person name="Hibbett D.S."/>
            <person name="Martin F."/>
        </authorList>
    </citation>
    <scope>NUCLEOTIDE SEQUENCE [LARGE SCALE GENOMIC DNA]</scope>
    <source>
        <strain evidence="3">LaAM-08-1</strain>
    </source>
</reference>
<sequence length="358" mass="39629">MPAASQNPSEPLPSSAVRSTSSALELGPRKKPSATDPLVHHGRHFGRTVHAFCNIRTLINNGILRLGELADQPDESFSAEERREHKIFLALLQSIAGLEERLLTGSEEETGFIAELLRKGASGARGDDTKSLKGAILDWITPKGQALSPPLARNVKIDRGFYHECTGALLCPTNLDWSDPEIKERLKSGEHLVSGDQWPIFLYAGCNFDPEEPWRGLLRNPLLICAFKHVFTSPSSVDKEPKATRSGNARIHGMRSVTAGSIAYIATQVRFALCSSPVFSRTDIVTDSERFFSSILELLEDPREAQEVHDLYVWWNRQVFPSYSSAQRIVTKDSALAKIQEKRRRALAASTSITLVDA</sequence>
<dbReference type="InterPro" id="IPR046521">
    <property type="entry name" value="DUF6698"/>
</dbReference>